<name>A0A952KBE5_9PROT</name>
<accession>A0A952KBE5</accession>
<dbReference type="AlphaFoldDB" id="A0A952KBE5"/>
<reference evidence="2" key="1">
    <citation type="submission" date="2020-06" db="EMBL/GenBank/DDBJ databases">
        <title>Stable isotope informed genome-resolved metagenomics uncovers potential trophic interactions in rhizosphere soil.</title>
        <authorList>
            <person name="Starr E.P."/>
            <person name="Shi S."/>
            <person name="Blazewicz S.J."/>
            <person name="Koch B.J."/>
            <person name="Probst A.J."/>
            <person name="Hungate B.A."/>
            <person name="Pett-Ridge J."/>
            <person name="Firestone M.K."/>
            <person name="Banfield J.F."/>
        </authorList>
    </citation>
    <scope>NUCLEOTIDE SEQUENCE</scope>
    <source>
        <strain evidence="2">YM_69_17</strain>
    </source>
</reference>
<evidence type="ECO:0000313" key="2">
    <source>
        <dbReference type="EMBL" id="MBW8723623.1"/>
    </source>
</evidence>
<dbReference type="InterPro" id="IPR031165">
    <property type="entry name" value="GNAT_YJDJ"/>
</dbReference>
<feature type="domain" description="N-acetyltransferase" evidence="1">
    <location>
        <begin position="34"/>
        <end position="119"/>
    </location>
</feature>
<sequence>MLLICSHHRKSQRPCCRVRLGPTNPKERSMAEVADNPALSRYEMAVDGVTAFVEYRRDGDVLALTHTEVPQALSGRGIGSALARGTLDLIRAAGLTIRPLCPFIAAFIERHPDYANLVAADRG</sequence>
<dbReference type="Pfam" id="PF14542">
    <property type="entry name" value="Acetyltransf_CG"/>
    <property type="match status" value="1"/>
</dbReference>
<dbReference type="EMBL" id="JAEKLZ010000019">
    <property type="protein sequence ID" value="MBW8723623.1"/>
    <property type="molecule type" value="Genomic_DNA"/>
</dbReference>
<dbReference type="PANTHER" id="PTHR31435:SF10">
    <property type="entry name" value="BSR4717 PROTEIN"/>
    <property type="match status" value="1"/>
</dbReference>
<protein>
    <submittedName>
        <fullName evidence="2">N-acetyltransferase</fullName>
    </submittedName>
</protein>
<dbReference type="InterPro" id="IPR045057">
    <property type="entry name" value="Gcn5-rel_NAT"/>
</dbReference>
<evidence type="ECO:0000259" key="1">
    <source>
        <dbReference type="PROSITE" id="PS51729"/>
    </source>
</evidence>
<dbReference type="PROSITE" id="PS51729">
    <property type="entry name" value="GNAT_YJDJ"/>
    <property type="match status" value="1"/>
</dbReference>
<dbReference type="Gene3D" id="3.40.630.30">
    <property type="match status" value="1"/>
</dbReference>
<proteinExistence type="predicted"/>
<dbReference type="PANTHER" id="PTHR31435">
    <property type="entry name" value="PROTEIN NATD1"/>
    <property type="match status" value="1"/>
</dbReference>
<dbReference type="InterPro" id="IPR016181">
    <property type="entry name" value="Acyl_CoA_acyltransferase"/>
</dbReference>
<comment type="caution">
    <text evidence="2">The sequence shown here is derived from an EMBL/GenBank/DDBJ whole genome shotgun (WGS) entry which is preliminary data.</text>
</comment>
<dbReference type="SUPFAM" id="SSF55729">
    <property type="entry name" value="Acyl-CoA N-acyltransferases (Nat)"/>
    <property type="match status" value="1"/>
</dbReference>
<dbReference type="Proteomes" id="UP000700706">
    <property type="component" value="Unassembled WGS sequence"/>
</dbReference>
<organism evidence="2 3">
    <name type="scientific">Inquilinus limosus</name>
    <dbReference type="NCBI Taxonomy" id="171674"/>
    <lineage>
        <taxon>Bacteria</taxon>
        <taxon>Pseudomonadati</taxon>
        <taxon>Pseudomonadota</taxon>
        <taxon>Alphaproteobacteria</taxon>
        <taxon>Rhodospirillales</taxon>
        <taxon>Rhodospirillaceae</taxon>
        <taxon>Inquilinus</taxon>
    </lineage>
</organism>
<evidence type="ECO:0000313" key="3">
    <source>
        <dbReference type="Proteomes" id="UP000700706"/>
    </source>
</evidence>
<gene>
    <name evidence="2" type="ORF">JF625_00485</name>
</gene>